<evidence type="ECO:0000256" key="3">
    <source>
        <dbReference type="ARBA" id="ARBA00022448"/>
    </source>
</evidence>
<evidence type="ECO:0000256" key="8">
    <source>
        <dbReference type="SAM" id="Phobius"/>
    </source>
</evidence>
<dbReference type="PROSITE" id="PS00216">
    <property type="entry name" value="SUGAR_TRANSPORT_1"/>
    <property type="match status" value="1"/>
</dbReference>
<feature type="transmembrane region" description="Helical" evidence="8">
    <location>
        <begin position="231"/>
        <end position="253"/>
    </location>
</feature>
<dbReference type="AlphaFoldDB" id="A0A8J2I2M9"/>
<feature type="domain" description="Major facilitator superfamily (MFS) profile" evidence="9">
    <location>
        <begin position="1"/>
        <end position="267"/>
    </location>
</feature>
<gene>
    <name evidence="10" type="ORF">ALTATR162_LOCUS5292</name>
</gene>
<dbReference type="InterPro" id="IPR003663">
    <property type="entry name" value="Sugar/inositol_transpt"/>
</dbReference>
<evidence type="ECO:0000313" key="11">
    <source>
        <dbReference type="Proteomes" id="UP000676310"/>
    </source>
</evidence>
<sequence length="267" mass="30232">MDSSAYRIPIGLPWLFATVLGLGVFLLPESPRWYVKKGRNEDAARALGTLRGQPANSDYVTDELKELITNPEYKRHNMQAGWTDCFRCEWKPSSNLRRVVLGMTLQMMQQWTGVNSILYYGSTFFKILGIENAFLVSMITTVVNVGSTPISFWTIEKLGRRALLIYGAVRMLVYEFIIAIVGTVDEGSKAASLCLIVFTCIYILFFASTWGPDAWVLTGEIFLLPIRARGVVLSTASNWFWNFVIGFLTAYIFDETYGNMKAKIFFI</sequence>
<feature type="transmembrane region" description="Helical" evidence="8">
    <location>
        <begin position="163"/>
        <end position="184"/>
    </location>
</feature>
<dbReference type="RefSeq" id="XP_043168846.1">
    <property type="nucleotide sequence ID" value="XM_043312911.1"/>
</dbReference>
<dbReference type="InterPro" id="IPR050360">
    <property type="entry name" value="MFS_Sugar_Transporters"/>
</dbReference>
<evidence type="ECO:0000313" key="10">
    <source>
        <dbReference type="EMBL" id="CAG5158867.1"/>
    </source>
</evidence>
<dbReference type="Gene3D" id="1.20.1250.20">
    <property type="entry name" value="MFS general substrate transporter like domains"/>
    <property type="match status" value="1"/>
</dbReference>
<dbReference type="OrthoDB" id="6612291at2759"/>
<feature type="transmembrane region" description="Helical" evidence="8">
    <location>
        <begin position="117"/>
        <end position="143"/>
    </location>
</feature>
<keyword evidence="3 7" id="KW-0813">Transport</keyword>
<dbReference type="PROSITE" id="PS50850">
    <property type="entry name" value="MFS"/>
    <property type="match status" value="1"/>
</dbReference>
<dbReference type="PANTHER" id="PTHR48022:SF6">
    <property type="entry name" value="MSTA PROTEIN-RELATED"/>
    <property type="match status" value="1"/>
</dbReference>
<dbReference type="InterPro" id="IPR005829">
    <property type="entry name" value="Sugar_transporter_CS"/>
</dbReference>
<dbReference type="GO" id="GO:0016020">
    <property type="term" value="C:membrane"/>
    <property type="evidence" value="ECO:0007669"/>
    <property type="project" value="UniProtKB-SubCell"/>
</dbReference>
<keyword evidence="5 8" id="KW-1133">Transmembrane helix</keyword>
<protein>
    <recommendedName>
        <fullName evidence="9">Major facilitator superfamily (MFS) profile domain-containing protein</fullName>
    </recommendedName>
</protein>
<dbReference type="Pfam" id="PF00083">
    <property type="entry name" value="Sugar_tr"/>
    <property type="match status" value="1"/>
</dbReference>
<evidence type="ECO:0000256" key="1">
    <source>
        <dbReference type="ARBA" id="ARBA00004141"/>
    </source>
</evidence>
<comment type="similarity">
    <text evidence="2 7">Belongs to the major facilitator superfamily. Sugar transporter (TC 2.A.1.1) family.</text>
</comment>
<keyword evidence="11" id="KW-1185">Reference proteome</keyword>
<feature type="transmembrane region" description="Helical" evidence="8">
    <location>
        <begin position="191"/>
        <end position="211"/>
    </location>
</feature>
<evidence type="ECO:0000256" key="4">
    <source>
        <dbReference type="ARBA" id="ARBA00022692"/>
    </source>
</evidence>
<evidence type="ECO:0000259" key="9">
    <source>
        <dbReference type="PROSITE" id="PS50850"/>
    </source>
</evidence>
<keyword evidence="6 8" id="KW-0472">Membrane</keyword>
<proteinExistence type="inferred from homology"/>
<reference evidence="10" key="1">
    <citation type="submission" date="2021-05" db="EMBL/GenBank/DDBJ databases">
        <authorList>
            <person name="Stam R."/>
        </authorList>
    </citation>
    <scope>NUCLEOTIDE SEQUENCE</scope>
    <source>
        <strain evidence="10">CS162</strain>
    </source>
</reference>
<dbReference type="EMBL" id="CAJRGZ010000019">
    <property type="protein sequence ID" value="CAG5158867.1"/>
    <property type="molecule type" value="Genomic_DNA"/>
</dbReference>
<dbReference type="InterPro" id="IPR020846">
    <property type="entry name" value="MFS_dom"/>
</dbReference>
<feature type="transmembrane region" description="Helical" evidence="8">
    <location>
        <begin position="6"/>
        <end position="27"/>
    </location>
</feature>
<dbReference type="Proteomes" id="UP000676310">
    <property type="component" value="Unassembled WGS sequence"/>
</dbReference>
<name>A0A8J2I2M9_9PLEO</name>
<evidence type="ECO:0000256" key="5">
    <source>
        <dbReference type="ARBA" id="ARBA00022989"/>
    </source>
</evidence>
<dbReference type="GO" id="GO:0005351">
    <property type="term" value="F:carbohydrate:proton symporter activity"/>
    <property type="evidence" value="ECO:0007669"/>
    <property type="project" value="TreeGrafter"/>
</dbReference>
<dbReference type="PANTHER" id="PTHR48022">
    <property type="entry name" value="PLASTIDIC GLUCOSE TRANSPORTER 4"/>
    <property type="match status" value="1"/>
</dbReference>
<dbReference type="NCBIfam" id="TIGR00879">
    <property type="entry name" value="SP"/>
    <property type="match status" value="1"/>
</dbReference>
<dbReference type="InterPro" id="IPR036259">
    <property type="entry name" value="MFS_trans_sf"/>
</dbReference>
<evidence type="ECO:0000256" key="7">
    <source>
        <dbReference type="RuleBase" id="RU003346"/>
    </source>
</evidence>
<dbReference type="InterPro" id="IPR005828">
    <property type="entry name" value="MFS_sugar_transport-like"/>
</dbReference>
<dbReference type="SUPFAM" id="SSF103473">
    <property type="entry name" value="MFS general substrate transporter"/>
    <property type="match status" value="1"/>
</dbReference>
<keyword evidence="4 8" id="KW-0812">Transmembrane</keyword>
<comment type="caution">
    <text evidence="10">The sequence shown here is derived from an EMBL/GenBank/DDBJ whole genome shotgun (WGS) entry which is preliminary data.</text>
</comment>
<organism evidence="10 11">
    <name type="scientific">Alternaria atra</name>
    <dbReference type="NCBI Taxonomy" id="119953"/>
    <lineage>
        <taxon>Eukaryota</taxon>
        <taxon>Fungi</taxon>
        <taxon>Dikarya</taxon>
        <taxon>Ascomycota</taxon>
        <taxon>Pezizomycotina</taxon>
        <taxon>Dothideomycetes</taxon>
        <taxon>Pleosporomycetidae</taxon>
        <taxon>Pleosporales</taxon>
        <taxon>Pleosporineae</taxon>
        <taxon>Pleosporaceae</taxon>
        <taxon>Alternaria</taxon>
        <taxon>Alternaria sect. Ulocladioides</taxon>
    </lineage>
</organism>
<dbReference type="PRINTS" id="PR00171">
    <property type="entry name" value="SUGRTRNSPORT"/>
</dbReference>
<comment type="subcellular location">
    <subcellularLocation>
        <location evidence="1">Membrane</location>
        <topology evidence="1">Multi-pass membrane protein</topology>
    </subcellularLocation>
</comment>
<evidence type="ECO:0000256" key="6">
    <source>
        <dbReference type="ARBA" id="ARBA00023136"/>
    </source>
</evidence>
<accession>A0A8J2I2M9</accession>
<dbReference type="GeneID" id="67017054"/>
<evidence type="ECO:0000256" key="2">
    <source>
        <dbReference type="ARBA" id="ARBA00010992"/>
    </source>
</evidence>